<dbReference type="InterPro" id="IPR053930">
    <property type="entry name" value="RapZ-like_N"/>
</dbReference>
<organism evidence="7 8">
    <name type="scientific">Gemella haemolysans</name>
    <dbReference type="NCBI Taxonomy" id="1379"/>
    <lineage>
        <taxon>Bacteria</taxon>
        <taxon>Bacillati</taxon>
        <taxon>Bacillota</taxon>
        <taxon>Bacilli</taxon>
        <taxon>Bacillales</taxon>
        <taxon>Gemellaceae</taxon>
        <taxon>Gemella</taxon>
    </lineage>
</organism>
<keyword evidence="3 4" id="KW-0342">GTP-binding</keyword>
<dbReference type="Gene3D" id="3.40.50.300">
    <property type="entry name" value="P-loop containing nucleotide triphosphate hydrolases"/>
    <property type="match status" value="1"/>
</dbReference>
<dbReference type="AlphaFoldDB" id="A0A133ZY10"/>
<dbReference type="SUPFAM" id="SSF52540">
    <property type="entry name" value="P-loop containing nucleoside triphosphate hydrolases"/>
    <property type="match status" value="1"/>
</dbReference>
<evidence type="ECO:0000256" key="4">
    <source>
        <dbReference type="HAMAP-Rule" id="MF_00636"/>
    </source>
</evidence>
<feature type="binding site" evidence="4">
    <location>
        <begin position="59"/>
        <end position="62"/>
    </location>
    <ligand>
        <name>GTP</name>
        <dbReference type="ChEBI" id="CHEBI:37565"/>
    </ligand>
</feature>
<dbReference type="PIRSF" id="PIRSF005052">
    <property type="entry name" value="P-loopkin"/>
    <property type="match status" value="1"/>
</dbReference>
<dbReference type="Pfam" id="PF03668">
    <property type="entry name" value="RapZ-like_N"/>
    <property type="match status" value="1"/>
</dbReference>
<dbReference type="PANTHER" id="PTHR30448:SF0">
    <property type="entry name" value="RNASE ADAPTER PROTEIN RAPZ"/>
    <property type="match status" value="1"/>
</dbReference>
<dbReference type="HAMAP" id="MF_00636">
    <property type="entry name" value="RapZ_like"/>
    <property type="match status" value="1"/>
</dbReference>
<keyword evidence="1 4" id="KW-0547">Nucleotide-binding</keyword>
<dbReference type="PATRIC" id="fig|1379.3.peg.781"/>
<evidence type="ECO:0000259" key="6">
    <source>
        <dbReference type="Pfam" id="PF22740"/>
    </source>
</evidence>
<gene>
    <name evidence="7" type="ORF">HMPREF3186_00799</name>
</gene>
<sequence length="286" mass="33282">MKKKLVIITGISGAGKNTALQVFENQGYFCTDNLPGLVVEDFLRIIEEKDIDKTAISIDIRSKHIFVDLKELLKKLQQSEYFDVKILFLDSDDQVLVNRYKETRKNHPLSTEFSLLEGIAQERKDMNDIKGIANYIYDTTNTSVKNLKKKILEDFGIEKKDSYHITISSFGYKYGVPIDADNIVDVRFLRNPFYINELREKTGQDSEVYDYVFEDEVTQEFYDKYLELMTFMVDKYQYEGRDKVAIAVGCTGGKHRSVSVARRLHEDISKLGYRVYLEHRDINKGR</sequence>
<feature type="binding site" evidence="4">
    <location>
        <begin position="10"/>
        <end position="17"/>
    </location>
    <ligand>
        <name>ATP</name>
        <dbReference type="ChEBI" id="CHEBI:30616"/>
    </ligand>
</feature>
<dbReference type="InterPro" id="IPR053931">
    <property type="entry name" value="RapZ_C"/>
</dbReference>
<evidence type="ECO:0000259" key="5">
    <source>
        <dbReference type="Pfam" id="PF03668"/>
    </source>
</evidence>
<dbReference type="Pfam" id="PF22740">
    <property type="entry name" value="PapZ_C"/>
    <property type="match status" value="1"/>
</dbReference>
<evidence type="ECO:0000256" key="1">
    <source>
        <dbReference type="ARBA" id="ARBA00022741"/>
    </source>
</evidence>
<comment type="caution">
    <text evidence="7">The sequence shown here is derived from an EMBL/GenBank/DDBJ whole genome shotgun (WGS) entry which is preliminary data.</text>
</comment>
<evidence type="ECO:0000256" key="3">
    <source>
        <dbReference type="ARBA" id="ARBA00023134"/>
    </source>
</evidence>
<dbReference type="PANTHER" id="PTHR30448">
    <property type="entry name" value="RNASE ADAPTER PROTEIN RAPZ"/>
    <property type="match status" value="1"/>
</dbReference>
<dbReference type="OrthoDB" id="9784461at2"/>
<keyword evidence="2 4" id="KW-0067">ATP-binding</keyword>
<feature type="domain" description="RapZ C-terminal" evidence="6">
    <location>
        <begin position="164"/>
        <end position="282"/>
    </location>
</feature>
<dbReference type="GO" id="GO:0005524">
    <property type="term" value="F:ATP binding"/>
    <property type="evidence" value="ECO:0007669"/>
    <property type="project" value="UniProtKB-UniRule"/>
</dbReference>
<reference evidence="8" key="1">
    <citation type="submission" date="2016-01" db="EMBL/GenBank/DDBJ databases">
        <authorList>
            <person name="Mitreva M."/>
            <person name="Pepin K.H."/>
            <person name="Mihindukulasuriya K.A."/>
            <person name="Fulton R."/>
            <person name="Fronick C."/>
            <person name="O'Laughlin M."/>
            <person name="Miner T."/>
            <person name="Herter B."/>
            <person name="Rosa B.A."/>
            <person name="Cordes M."/>
            <person name="Tomlinson C."/>
            <person name="Wollam A."/>
            <person name="Palsikar V.B."/>
            <person name="Mardis E.R."/>
            <person name="Wilson R.K."/>
        </authorList>
    </citation>
    <scope>NUCLEOTIDE SEQUENCE [LARGE SCALE GENOMIC DNA]</scope>
    <source>
        <strain evidence="8">DNF01167</strain>
    </source>
</reference>
<name>A0A133ZY10_9BACL</name>
<proteinExistence type="inferred from homology"/>
<dbReference type="STRING" id="1379.HMPREF3186_00799"/>
<dbReference type="InterPro" id="IPR027417">
    <property type="entry name" value="P-loop_NTPase"/>
</dbReference>
<feature type="domain" description="RapZ-like N-terminal" evidence="5">
    <location>
        <begin position="4"/>
        <end position="156"/>
    </location>
</feature>
<dbReference type="RefSeq" id="WP_060914005.1">
    <property type="nucleotide sequence ID" value="NZ_JAGZGJ010000005.1"/>
</dbReference>
<dbReference type="GO" id="GO:0005525">
    <property type="term" value="F:GTP binding"/>
    <property type="evidence" value="ECO:0007669"/>
    <property type="project" value="UniProtKB-UniRule"/>
</dbReference>
<evidence type="ECO:0000313" key="7">
    <source>
        <dbReference type="EMBL" id="KXB60302.1"/>
    </source>
</evidence>
<evidence type="ECO:0000313" key="8">
    <source>
        <dbReference type="Proteomes" id="UP000070355"/>
    </source>
</evidence>
<dbReference type="InterPro" id="IPR005337">
    <property type="entry name" value="RapZ-like"/>
</dbReference>
<evidence type="ECO:0000256" key="2">
    <source>
        <dbReference type="ARBA" id="ARBA00022840"/>
    </source>
</evidence>
<dbReference type="Proteomes" id="UP000070355">
    <property type="component" value="Unassembled WGS sequence"/>
</dbReference>
<protein>
    <submittedName>
        <fullName evidence="7">Uncharacterized protein</fullName>
    </submittedName>
</protein>
<dbReference type="EMBL" id="LSDC01000057">
    <property type="protein sequence ID" value="KXB60302.1"/>
    <property type="molecule type" value="Genomic_DNA"/>
</dbReference>
<dbReference type="NCBIfam" id="NF003828">
    <property type="entry name" value="PRK05416.1"/>
    <property type="match status" value="1"/>
</dbReference>
<accession>A0A133ZY10</accession>